<accession>A0A1S3ZSA8</accession>
<protein>
    <submittedName>
        <fullName evidence="4">Uncharacterized protein LOC107789926</fullName>
    </submittedName>
    <submittedName>
        <fullName evidence="4">Vitellogenin-2-like</fullName>
    </submittedName>
</protein>
<sequence>MFNVLHFGDGRMAKSTKNRGRNRFFNCCRPVNFNDDTIIKRGHAYKSKDPSLKRVKSQEKLDSMLNKDFTKNIRQSRKGNVFCRSFSDALKYVLSETSLGKKSQKKEPKYSFGSNKKLSLKLEKIFYTMNESRSSSKNFSNIDGNSRISSDDSSLFTSSTSTSSSPSSSCASSRSTLQKKQFPSFHKSKSVNNMQVYDNIKEKEIALRYNKNVGTYSLLICLLVMIFCGKVFAIVCTSTWLYFAPRCFKRIDSEEYKRNVIVEGFFERSHNCSTKKYICPTPI</sequence>
<dbReference type="GeneID" id="107789926"/>
<feature type="transmembrane region" description="Helical" evidence="2">
    <location>
        <begin position="216"/>
        <end position="243"/>
    </location>
</feature>
<keyword evidence="3" id="KW-1185">Reference proteome</keyword>
<dbReference type="RefSeq" id="XP_016467296.1">
    <property type="nucleotide sequence ID" value="XM_016611810.1"/>
</dbReference>
<feature type="region of interest" description="Disordered" evidence="1">
    <location>
        <begin position="148"/>
        <end position="174"/>
    </location>
</feature>
<dbReference type="PANTHER" id="PTHR34379">
    <property type="entry name" value="OS07G0553800 PROTEIN"/>
    <property type="match status" value="1"/>
</dbReference>
<evidence type="ECO:0000313" key="3">
    <source>
        <dbReference type="Proteomes" id="UP000790787"/>
    </source>
</evidence>
<organism evidence="3 4">
    <name type="scientific">Nicotiana tabacum</name>
    <name type="common">Common tobacco</name>
    <dbReference type="NCBI Taxonomy" id="4097"/>
    <lineage>
        <taxon>Eukaryota</taxon>
        <taxon>Viridiplantae</taxon>
        <taxon>Streptophyta</taxon>
        <taxon>Embryophyta</taxon>
        <taxon>Tracheophyta</taxon>
        <taxon>Spermatophyta</taxon>
        <taxon>Magnoliopsida</taxon>
        <taxon>eudicotyledons</taxon>
        <taxon>Gunneridae</taxon>
        <taxon>Pentapetalae</taxon>
        <taxon>asterids</taxon>
        <taxon>lamiids</taxon>
        <taxon>Solanales</taxon>
        <taxon>Solanaceae</taxon>
        <taxon>Nicotianoideae</taxon>
        <taxon>Nicotianeae</taxon>
        <taxon>Nicotiana</taxon>
    </lineage>
</organism>
<dbReference type="KEGG" id="nta:107789926"/>
<keyword evidence="2" id="KW-0472">Membrane</keyword>
<dbReference type="Proteomes" id="UP000790787">
    <property type="component" value="Chromosome 10"/>
</dbReference>
<dbReference type="OMA" id="FERSHNC"/>
<dbReference type="AlphaFoldDB" id="A0A1S3ZSA8"/>
<evidence type="ECO:0000313" key="4">
    <source>
        <dbReference type="RefSeq" id="XP_016467296.1"/>
    </source>
</evidence>
<dbReference type="PaxDb" id="4097-A0A1S3ZSA8"/>
<evidence type="ECO:0000256" key="2">
    <source>
        <dbReference type="SAM" id="Phobius"/>
    </source>
</evidence>
<proteinExistence type="predicted"/>
<dbReference type="InterPro" id="IPR040411">
    <property type="entry name" value="At5g23160-like"/>
</dbReference>
<keyword evidence="2" id="KW-1133">Transmembrane helix</keyword>
<gene>
    <name evidence="4" type="primary">LOC107789926</name>
</gene>
<dbReference type="OrthoDB" id="1886721at2759"/>
<reference evidence="4" key="2">
    <citation type="submission" date="2025-08" db="UniProtKB">
        <authorList>
            <consortium name="RefSeq"/>
        </authorList>
    </citation>
    <scope>IDENTIFICATION</scope>
    <source>
        <tissue evidence="4">Leaf</tissue>
    </source>
</reference>
<keyword evidence="2" id="KW-0812">Transmembrane</keyword>
<dbReference type="PANTHER" id="PTHR34379:SF6">
    <property type="entry name" value="PROTEIN 3F"/>
    <property type="match status" value="1"/>
</dbReference>
<reference evidence="3" key="1">
    <citation type="journal article" date="2014" name="Nat. Commun.">
        <title>The tobacco genome sequence and its comparison with those of tomato and potato.</title>
        <authorList>
            <person name="Sierro N."/>
            <person name="Battey J.N."/>
            <person name="Ouadi S."/>
            <person name="Bakaher N."/>
            <person name="Bovet L."/>
            <person name="Willig A."/>
            <person name="Goepfert S."/>
            <person name="Peitsch M.C."/>
            <person name="Ivanov N.V."/>
        </authorList>
    </citation>
    <scope>NUCLEOTIDE SEQUENCE [LARGE SCALE GENOMIC DNA]</scope>
</reference>
<evidence type="ECO:0000256" key="1">
    <source>
        <dbReference type="SAM" id="MobiDB-lite"/>
    </source>
</evidence>
<name>A0A1S3ZSA8_TOBAC</name>
<dbReference type="RefSeq" id="XP_016467296.1">
    <property type="nucleotide sequence ID" value="XM_016611810.2"/>
</dbReference>